<reference evidence="11" key="1">
    <citation type="submission" date="2021-02" db="EMBL/GenBank/DDBJ databases">
        <authorList>
            <person name="Nowell W R."/>
        </authorList>
    </citation>
    <scope>NUCLEOTIDE SEQUENCE</scope>
    <source>
        <strain evidence="11">Ploen Becks lab</strain>
    </source>
</reference>
<dbReference type="SUPFAM" id="SSF103473">
    <property type="entry name" value="MFS general substrate transporter"/>
    <property type="match status" value="2"/>
</dbReference>
<name>A0A813UCZ5_9BILA</name>
<dbReference type="OrthoDB" id="205993at2759"/>
<dbReference type="Proteomes" id="UP000663879">
    <property type="component" value="Unassembled WGS sequence"/>
</dbReference>
<feature type="transmembrane region" description="Helical" evidence="10">
    <location>
        <begin position="261"/>
        <end position="287"/>
    </location>
</feature>
<feature type="compositionally biased region" description="Polar residues" evidence="9">
    <location>
        <begin position="23"/>
        <end position="48"/>
    </location>
</feature>
<protein>
    <submittedName>
        <fullName evidence="11">Uncharacterized protein</fullName>
    </submittedName>
</protein>
<dbReference type="Pfam" id="PF00854">
    <property type="entry name" value="PTR2"/>
    <property type="match status" value="2"/>
</dbReference>
<keyword evidence="7 10" id="KW-1133">Transmembrane helix</keyword>
<evidence type="ECO:0000256" key="4">
    <source>
        <dbReference type="ARBA" id="ARBA00022692"/>
    </source>
</evidence>
<dbReference type="InterPro" id="IPR000109">
    <property type="entry name" value="POT_fam"/>
</dbReference>
<dbReference type="InterPro" id="IPR018456">
    <property type="entry name" value="PTR2_symporter_CS"/>
</dbReference>
<accession>A0A813UCZ5</accession>
<evidence type="ECO:0000256" key="10">
    <source>
        <dbReference type="SAM" id="Phobius"/>
    </source>
</evidence>
<keyword evidence="5" id="KW-0571">Peptide transport</keyword>
<gene>
    <name evidence="11" type="ORF">OXX778_LOCUS7500</name>
</gene>
<keyword evidence="12" id="KW-1185">Reference proteome</keyword>
<evidence type="ECO:0000313" key="11">
    <source>
        <dbReference type="EMBL" id="CAF0821688.1"/>
    </source>
</evidence>
<feature type="transmembrane region" description="Helical" evidence="10">
    <location>
        <begin position="144"/>
        <end position="167"/>
    </location>
</feature>
<organism evidence="11 12">
    <name type="scientific">Brachionus calyciflorus</name>
    <dbReference type="NCBI Taxonomy" id="104777"/>
    <lineage>
        <taxon>Eukaryota</taxon>
        <taxon>Metazoa</taxon>
        <taxon>Spiralia</taxon>
        <taxon>Gnathifera</taxon>
        <taxon>Rotifera</taxon>
        <taxon>Eurotatoria</taxon>
        <taxon>Monogononta</taxon>
        <taxon>Pseudotrocha</taxon>
        <taxon>Ploima</taxon>
        <taxon>Brachionidae</taxon>
        <taxon>Brachionus</taxon>
    </lineage>
</organism>
<sequence length="775" mass="87056">MSSTEILNEEIASSDGVHRVASPISSNSRIASPSNQLEQETSISNDLMSKSMPEKGTSISNDLANKSMSELSIAEKTDAQANQPKEPYPKIVFLIILNEFCERFSFYGMRTILYIYLTSFIGLSKDTGTAIYHAYNSLCYFTPILGAIVADGFIGLYLTIVILSFVYLGGEIIVTLTSITPLGAPNLWGPIIGLVLIALGTGGIKPCVSAFGGNQFKPTQTRYLENFFSIFYLSINIGSTIATILTPIFRSDVRCFNNECYPLAFGVPALFMAIAITLFIFGTPYYVRNKVNKGKNVIAQTGQVIFYGIKNKINNGSGVKKEHWLDHAESSNFDKQLISDVKAFLRVLLVFLPLPIFWTLYEQQGSRWTEQAQQLSGRIGRSFTIKPDQFQAINPILIVVLVPIFDAFVYPFLGKFNILKKQLQRILVGLLIACVSFGIAAILEKQMQVAHLSKNPINQIRIFNAAPCDLEFTYGDNNEILKVAKPDFLKNKDYSFPNEFADLVRSKNSTTNVKYTYNCAGKTGQNVLSIKNADNTQIYIFYYQNGVLRNLEYNYDIHSEVIGTSQIKFLTLPGVSNTNLIPLLSGTEFTATSNLTSGYKKYSYANYKFEVKDKDTSVLKSDDFLMEICGQYTVFLFMNEENKLDFVQVTEVYQNGISIWWQLIQIFVMTIAEIMFSISGVSFAYSQAPASMKSVLQATWFLTVAFGNLIVVIIAEARFIQDQVYEYVFFAGLLFLATAVFFALSYNYKYVEDQENKQVEENKKNAVVPFENEKE</sequence>
<evidence type="ECO:0000256" key="1">
    <source>
        <dbReference type="ARBA" id="ARBA00004141"/>
    </source>
</evidence>
<dbReference type="Gene3D" id="1.20.1250.20">
    <property type="entry name" value="MFS general substrate transporter like domains"/>
    <property type="match status" value="2"/>
</dbReference>
<feature type="transmembrane region" description="Helical" evidence="10">
    <location>
        <begin position="425"/>
        <end position="443"/>
    </location>
</feature>
<dbReference type="GO" id="GO:0015031">
    <property type="term" value="P:protein transport"/>
    <property type="evidence" value="ECO:0007669"/>
    <property type="project" value="UniProtKB-KW"/>
</dbReference>
<feature type="transmembrane region" description="Helical" evidence="10">
    <location>
        <begin position="659"/>
        <end position="683"/>
    </location>
</feature>
<keyword evidence="4 10" id="KW-0812">Transmembrane</keyword>
<evidence type="ECO:0000256" key="2">
    <source>
        <dbReference type="ARBA" id="ARBA00005982"/>
    </source>
</evidence>
<comment type="similarity">
    <text evidence="2">Belongs to the major facilitator superfamily. Proton-dependent oligopeptide transporter (POT/PTR) (TC 2.A.17) family.</text>
</comment>
<feature type="region of interest" description="Disordered" evidence="9">
    <location>
        <begin position="1"/>
        <end position="59"/>
    </location>
</feature>
<keyword evidence="3" id="KW-0813">Transport</keyword>
<evidence type="ECO:0000256" key="6">
    <source>
        <dbReference type="ARBA" id="ARBA00022927"/>
    </source>
</evidence>
<dbReference type="EMBL" id="CAJNOC010000959">
    <property type="protein sequence ID" value="CAF0821688.1"/>
    <property type="molecule type" value="Genomic_DNA"/>
</dbReference>
<dbReference type="PROSITE" id="PS01022">
    <property type="entry name" value="PTR2_1"/>
    <property type="match status" value="1"/>
</dbReference>
<dbReference type="FunFam" id="1.20.1250.20:FF:000049">
    <property type="entry name" value="Solute carrier family 15 member 2"/>
    <property type="match status" value="1"/>
</dbReference>
<evidence type="ECO:0000256" key="8">
    <source>
        <dbReference type="ARBA" id="ARBA00023136"/>
    </source>
</evidence>
<dbReference type="PANTHER" id="PTHR11654">
    <property type="entry name" value="OLIGOPEPTIDE TRANSPORTER-RELATED"/>
    <property type="match status" value="1"/>
</dbReference>
<evidence type="ECO:0000256" key="9">
    <source>
        <dbReference type="SAM" id="MobiDB-lite"/>
    </source>
</evidence>
<feature type="transmembrane region" description="Helical" evidence="10">
    <location>
        <begin position="343"/>
        <end position="361"/>
    </location>
</feature>
<evidence type="ECO:0000256" key="7">
    <source>
        <dbReference type="ARBA" id="ARBA00022989"/>
    </source>
</evidence>
<proteinExistence type="inferred from homology"/>
<evidence type="ECO:0000256" key="3">
    <source>
        <dbReference type="ARBA" id="ARBA00022448"/>
    </source>
</evidence>
<dbReference type="GO" id="GO:0016020">
    <property type="term" value="C:membrane"/>
    <property type="evidence" value="ECO:0007669"/>
    <property type="project" value="UniProtKB-SubCell"/>
</dbReference>
<feature type="transmembrane region" description="Helical" evidence="10">
    <location>
        <begin position="229"/>
        <end position="249"/>
    </location>
</feature>
<feature type="transmembrane region" description="Helical" evidence="10">
    <location>
        <begin position="695"/>
        <end position="715"/>
    </location>
</feature>
<dbReference type="GO" id="GO:0022857">
    <property type="term" value="F:transmembrane transporter activity"/>
    <property type="evidence" value="ECO:0007669"/>
    <property type="project" value="InterPro"/>
</dbReference>
<dbReference type="InterPro" id="IPR036259">
    <property type="entry name" value="MFS_trans_sf"/>
</dbReference>
<feature type="transmembrane region" description="Helical" evidence="10">
    <location>
        <begin position="392"/>
        <end position="413"/>
    </location>
</feature>
<evidence type="ECO:0000313" key="12">
    <source>
        <dbReference type="Proteomes" id="UP000663879"/>
    </source>
</evidence>
<keyword evidence="8 10" id="KW-0472">Membrane</keyword>
<dbReference type="CDD" id="cd17347">
    <property type="entry name" value="MFS_SLC15A1_2_like"/>
    <property type="match status" value="1"/>
</dbReference>
<evidence type="ECO:0000256" key="5">
    <source>
        <dbReference type="ARBA" id="ARBA00022856"/>
    </source>
</evidence>
<dbReference type="AlphaFoldDB" id="A0A813UCZ5"/>
<feature type="transmembrane region" description="Helical" evidence="10">
    <location>
        <begin position="187"/>
        <end position="208"/>
    </location>
</feature>
<comment type="subcellular location">
    <subcellularLocation>
        <location evidence="1">Membrane</location>
        <topology evidence="1">Multi-pass membrane protein</topology>
    </subcellularLocation>
</comment>
<comment type="caution">
    <text evidence="11">The sequence shown here is derived from an EMBL/GenBank/DDBJ whole genome shotgun (WGS) entry which is preliminary data.</text>
</comment>
<feature type="transmembrane region" description="Helical" evidence="10">
    <location>
        <begin position="727"/>
        <end position="748"/>
    </location>
</feature>
<keyword evidence="6" id="KW-0653">Protein transport</keyword>
<feature type="transmembrane region" description="Helical" evidence="10">
    <location>
        <begin position="104"/>
        <end position="123"/>
    </location>
</feature>
<dbReference type="GO" id="GO:0006857">
    <property type="term" value="P:oligopeptide transport"/>
    <property type="evidence" value="ECO:0007669"/>
    <property type="project" value="InterPro"/>
</dbReference>